<dbReference type="RefSeq" id="WP_354700843.1">
    <property type="nucleotide sequence ID" value="NZ_CP114014.1"/>
</dbReference>
<dbReference type="PANTHER" id="PTHR43841">
    <property type="entry name" value="3-HYDROXYACYL-THIOESTER DEHYDRATASE HTDX-RELATED"/>
    <property type="match status" value="1"/>
</dbReference>
<dbReference type="PANTHER" id="PTHR43841:SF3">
    <property type="entry name" value="(3R)-HYDROXYACYL-ACP DEHYDRATASE SUBUNIT HADB"/>
    <property type="match status" value="1"/>
</dbReference>
<reference evidence="3" key="1">
    <citation type="submission" date="2022-12" db="EMBL/GenBank/DDBJ databases">
        <title>Paraconexibacter alkalitolerans sp. nov. and Baekduia alba sp. nov., isolated from soil and emended description of the genera Paraconexibacter (Chun et al., 2020) and Baekduia (An et al., 2020).</title>
        <authorList>
            <person name="Vieira S."/>
            <person name="Huber K.J."/>
            <person name="Geppert A."/>
            <person name="Wolf J."/>
            <person name="Neumann-Schaal M."/>
            <person name="Muesken M."/>
            <person name="Overmann J."/>
        </authorList>
    </citation>
    <scope>NUCLEOTIDE SEQUENCE</scope>
    <source>
        <strain evidence="3">AEG42_29</strain>
    </source>
</reference>
<feature type="domain" description="MaoC-like" evidence="2">
    <location>
        <begin position="23"/>
        <end position="115"/>
    </location>
</feature>
<evidence type="ECO:0000256" key="1">
    <source>
        <dbReference type="ARBA" id="ARBA00005254"/>
    </source>
</evidence>
<sequence>MSTPSAPVALAAGDAMPAASVGPITRTDIVRYAGAGGDFNPIHHDEPFAVSLGLPGVFAMGMLQGGALAQRLAAWVGPEHVRTFNLRFTGQVWPGDVLAIEGTVSGVADGIAQLTLTATRQTGDVVLKATASATAAPADS</sequence>
<dbReference type="InterPro" id="IPR029069">
    <property type="entry name" value="HotDog_dom_sf"/>
</dbReference>
<dbReference type="Pfam" id="PF01575">
    <property type="entry name" value="MaoC_dehydratas"/>
    <property type="match status" value="1"/>
</dbReference>
<proteinExistence type="inferred from homology"/>
<protein>
    <recommendedName>
        <fullName evidence="2">MaoC-like domain-containing protein</fullName>
    </recommendedName>
</protein>
<dbReference type="InterPro" id="IPR002539">
    <property type="entry name" value="MaoC-like_dom"/>
</dbReference>
<dbReference type="KEGG" id="parq:DSM112329_01135"/>
<dbReference type="EMBL" id="CP114014">
    <property type="protein sequence ID" value="XAY04302.1"/>
    <property type="molecule type" value="Genomic_DNA"/>
</dbReference>
<gene>
    <name evidence="3" type="ORF">DSM112329_01135</name>
</gene>
<dbReference type="Gene3D" id="3.10.129.10">
    <property type="entry name" value="Hotdog Thioesterase"/>
    <property type="match status" value="1"/>
</dbReference>
<name>A0AAU7ARL9_9ACTN</name>
<evidence type="ECO:0000313" key="3">
    <source>
        <dbReference type="EMBL" id="XAY04302.1"/>
    </source>
</evidence>
<comment type="similarity">
    <text evidence="1">Belongs to the enoyl-CoA hydratase/isomerase family.</text>
</comment>
<dbReference type="SUPFAM" id="SSF54637">
    <property type="entry name" value="Thioesterase/thiol ester dehydrase-isomerase"/>
    <property type="match status" value="1"/>
</dbReference>
<evidence type="ECO:0000259" key="2">
    <source>
        <dbReference type="Pfam" id="PF01575"/>
    </source>
</evidence>
<accession>A0AAU7ARL9</accession>
<dbReference type="AlphaFoldDB" id="A0AAU7ARL9"/>
<organism evidence="3">
    <name type="scientific">Paraconexibacter sp. AEG42_29</name>
    <dbReference type="NCBI Taxonomy" id="2997339"/>
    <lineage>
        <taxon>Bacteria</taxon>
        <taxon>Bacillati</taxon>
        <taxon>Actinomycetota</taxon>
        <taxon>Thermoleophilia</taxon>
        <taxon>Solirubrobacterales</taxon>
        <taxon>Paraconexibacteraceae</taxon>
        <taxon>Paraconexibacter</taxon>
    </lineage>
</organism>